<feature type="transmembrane region" description="Helical" evidence="2">
    <location>
        <begin position="632"/>
        <end position="654"/>
    </location>
</feature>
<dbReference type="Proteomes" id="UP000828390">
    <property type="component" value="Unassembled WGS sequence"/>
</dbReference>
<dbReference type="EMBL" id="JAIWYP010000004">
    <property type="protein sequence ID" value="KAH3838705.1"/>
    <property type="molecule type" value="Genomic_DNA"/>
</dbReference>
<evidence type="ECO:0000313" key="4">
    <source>
        <dbReference type="Proteomes" id="UP000828390"/>
    </source>
</evidence>
<feature type="region of interest" description="Disordered" evidence="1">
    <location>
        <begin position="662"/>
        <end position="711"/>
    </location>
</feature>
<keyword evidence="4" id="KW-1185">Reference proteome</keyword>
<evidence type="ECO:0000256" key="2">
    <source>
        <dbReference type="SAM" id="Phobius"/>
    </source>
</evidence>
<dbReference type="SUPFAM" id="SSF161008">
    <property type="entry name" value="Viral glycoprotein ectodomain-like"/>
    <property type="match status" value="1"/>
</dbReference>
<feature type="compositionally biased region" description="Acidic residues" evidence="1">
    <location>
        <begin position="683"/>
        <end position="703"/>
    </location>
</feature>
<keyword evidence="2" id="KW-1133">Transmembrane helix</keyword>
<gene>
    <name evidence="3" type="ORF">DPMN_112118</name>
</gene>
<evidence type="ECO:0000256" key="1">
    <source>
        <dbReference type="SAM" id="MobiDB-lite"/>
    </source>
</evidence>
<name>A0A9D4KFQ0_DREPO</name>
<comment type="caution">
    <text evidence="3">The sequence shown here is derived from an EMBL/GenBank/DDBJ whole genome shotgun (WGS) entry which is preliminary data.</text>
</comment>
<organism evidence="3 4">
    <name type="scientific">Dreissena polymorpha</name>
    <name type="common">Zebra mussel</name>
    <name type="synonym">Mytilus polymorpha</name>
    <dbReference type="NCBI Taxonomy" id="45954"/>
    <lineage>
        <taxon>Eukaryota</taxon>
        <taxon>Metazoa</taxon>
        <taxon>Spiralia</taxon>
        <taxon>Lophotrochozoa</taxon>
        <taxon>Mollusca</taxon>
        <taxon>Bivalvia</taxon>
        <taxon>Autobranchia</taxon>
        <taxon>Heteroconchia</taxon>
        <taxon>Euheterodonta</taxon>
        <taxon>Imparidentia</taxon>
        <taxon>Neoheterodontei</taxon>
        <taxon>Myida</taxon>
        <taxon>Dreissenoidea</taxon>
        <taxon>Dreissenidae</taxon>
        <taxon>Dreissena</taxon>
    </lineage>
</organism>
<sequence>MGELKKVIDDSYSTNNDKSFKYPWCGSDTRDVFDAYLIESELTVEMPSLEIVTPFGKIPTNMLYDKTYVVENKGRLVWRPFQHYDICTHVPYASSDAESIKYEHKQYNNQKSTTPDVKYTTYFIAEKLKLFEAVDSTKEVEMSVRYNCITRPANSVLFTTNSESLLKFEDIPVAPFLIKYPQASFKHLLISPDRSIASVGLTNSHPSKINTNLNLVQNIKPTIDTGERLAVAINATQYYTSPNIDRNAKTHDIMFAQAVKSINTTGTATGAQVADYNNYLNEQTQKKNIAKLAHEMCVSSQREYDDMSRTLVVNPTRLIVQKTKKPIQAKYAGTNFFSVRTCSDVTIVSVIPTLFTNSSVAVKVNGVLTRVNDLVSNLSVSPSNLTCLAGVLVVFKVGSPDKTAQSTELVGQVDVEGIIHTDKAQLIEPCSRNSLGANHKIFLFKKKAYVFTNYILEYQVSDELFYQTKHPLHQKSQDTLKQNGTVAPKYADLEEILNKIRFLEVTPPPVLDGFQFAPFALFSSAMYTVAEIQSLPISISDLVMRQVYERYFDQAVEERLVSDYTDNSTSSVDAGNLFSALGNGVSEVLKGGASALATVIHEGGSVLHTTLNDGANVFSSVGHTLSSTLTSLVMPIAVIGGLVLVGGVVAYVIYRKYMAGGNDSKKKKNKKKRKNSTDSTSSSEEEEDDEEEDTTMESSDSEQETEKRRLV</sequence>
<reference evidence="3" key="2">
    <citation type="submission" date="2020-11" db="EMBL/GenBank/DDBJ databases">
        <authorList>
            <person name="McCartney M.A."/>
            <person name="Auch B."/>
            <person name="Kono T."/>
            <person name="Mallez S."/>
            <person name="Becker A."/>
            <person name="Gohl D.M."/>
            <person name="Silverstein K.A.T."/>
            <person name="Koren S."/>
            <person name="Bechman K.B."/>
            <person name="Herman A."/>
            <person name="Abrahante J.E."/>
            <person name="Garbe J."/>
        </authorList>
    </citation>
    <scope>NUCLEOTIDE SEQUENCE</scope>
    <source>
        <strain evidence="3">Duluth1</strain>
        <tissue evidence="3">Whole animal</tissue>
    </source>
</reference>
<accession>A0A9D4KFQ0</accession>
<evidence type="ECO:0000313" key="3">
    <source>
        <dbReference type="EMBL" id="KAH3838705.1"/>
    </source>
</evidence>
<keyword evidence="2" id="KW-0812">Transmembrane</keyword>
<keyword evidence="2" id="KW-0472">Membrane</keyword>
<reference evidence="3" key="1">
    <citation type="journal article" date="2019" name="bioRxiv">
        <title>The Genome of the Zebra Mussel, Dreissena polymorpha: A Resource for Invasive Species Research.</title>
        <authorList>
            <person name="McCartney M.A."/>
            <person name="Auch B."/>
            <person name="Kono T."/>
            <person name="Mallez S."/>
            <person name="Zhang Y."/>
            <person name="Obille A."/>
            <person name="Becker A."/>
            <person name="Abrahante J.E."/>
            <person name="Garbe J."/>
            <person name="Badalamenti J.P."/>
            <person name="Herman A."/>
            <person name="Mangelson H."/>
            <person name="Liachko I."/>
            <person name="Sullivan S."/>
            <person name="Sone E.D."/>
            <person name="Koren S."/>
            <person name="Silverstein K.A.T."/>
            <person name="Beckman K.B."/>
            <person name="Gohl D.M."/>
        </authorList>
    </citation>
    <scope>NUCLEOTIDE SEQUENCE</scope>
    <source>
        <strain evidence="3">Duluth1</strain>
        <tissue evidence="3">Whole animal</tissue>
    </source>
</reference>
<protein>
    <submittedName>
        <fullName evidence="3">Uncharacterized protein</fullName>
    </submittedName>
</protein>
<feature type="compositionally biased region" description="Basic residues" evidence="1">
    <location>
        <begin position="665"/>
        <end position="674"/>
    </location>
</feature>
<proteinExistence type="predicted"/>
<dbReference type="AlphaFoldDB" id="A0A9D4KFQ0"/>